<name>A0A210QIQ1_MIZYE</name>
<keyword evidence="5" id="KW-0456">Lyase</keyword>
<dbReference type="SUPFAM" id="SSF51419">
    <property type="entry name" value="PLP-binding barrel"/>
    <property type="match status" value="2"/>
</dbReference>
<comment type="pathway">
    <text evidence="6">Amine and polyamine biosynthesis; putrescine biosynthesis via L-ornithine pathway; putrescine from L-ornithine: step 1/1.</text>
</comment>
<dbReference type="PROSITE" id="PS00878">
    <property type="entry name" value="ODR_DC_2_1"/>
    <property type="match status" value="1"/>
</dbReference>
<feature type="domain" description="Orn/DAP/Arg decarboxylase 2 N-terminal" evidence="12">
    <location>
        <begin position="493"/>
        <end position="682"/>
    </location>
</feature>
<dbReference type="InterPro" id="IPR022653">
    <property type="entry name" value="De-COase2_pyr-phos_BS"/>
</dbReference>
<dbReference type="GO" id="GO:0005737">
    <property type="term" value="C:cytoplasm"/>
    <property type="evidence" value="ECO:0007669"/>
    <property type="project" value="TreeGrafter"/>
</dbReference>
<comment type="similarity">
    <text evidence="2">Belongs to the Orn/Lys/Arg decarboxylase class-II family.</text>
</comment>
<evidence type="ECO:0000256" key="9">
    <source>
        <dbReference type="ARBA" id="ARBA00046672"/>
    </source>
</evidence>
<dbReference type="GO" id="GO:0004586">
    <property type="term" value="F:ornithine decarboxylase activity"/>
    <property type="evidence" value="ECO:0007669"/>
    <property type="project" value="UniProtKB-EC"/>
</dbReference>
<evidence type="ECO:0000256" key="1">
    <source>
        <dbReference type="ARBA" id="ARBA00001933"/>
    </source>
</evidence>
<evidence type="ECO:0000313" key="14">
    <source>
        <dbReference type="Proteomes" id="UP000242188"/>
    </source>
</evidence>
<dbReference type="PRINTS" id="PR01182">
    <property type="entry name" value="ORNDCRBXLASE"/>
</dbReference>
<dbReference type="PANTHER" id="PTHR11482:SF6">
    <property type="entry name" value="ORNITHINE DECARBOXYLASE 1-RELATED"/>
    <property type="match status" value="1"/>
</dbReference>
<dbReference type="Pfam" id="PF02784">
    <property type="entry name" value="Orn_Arg_deC_N"/>
    <property type="match status" value="2"/>
</dbReference>
<evidence type="ECO:0000313" key="13">
    <source>
        <dbReference type="EMBL" id="OWF48668.1"/>
    </source>
</evidence>
<dbReference type="Gene3D" id="2.40.37.10">
    <property type="entry name" value="Lyase, Ornithine Decarboxylase, Chain A, domain 1"/>
    <property type="match status" value="2"/>
</dbReference>
<feature type="modified residue" description="N6-(pyridoxal phosphate)lysine" evidence="11">
    <location>
        <position position="64"/>
    </location>
</feature>
<dbReference type="Gene3D" id="3.20.20.10">
    <property type="entry name" value="Alanine racemase"/>
    <property type="match status" value="2"/>
</dbReference>
<evidence type="ECO:0000256" key="2">
    <source>
        <dbReference type="ARBA" id="ARBA00008872"/>
    </source>
</evidence>
<dbReference type="PANTHER" id="PTHR11482">
    <property type="entry name" value="ARGININE/DIAMINOPIMELATE/ORNITHINE DECARBOXYLASE"/>
    <property type="match status" value="1"/>
</dbReference>
<dbReference type="InterPro" id="IPR009006">
    <property type="entry name" value="Ala_racemase/Decarboxylase_C"/>
</dbReference>
<dbReference type="GO" id="GO:0033387">
    <property type="term" value="P:putrescine biosynthetic process from arginine, via ornithine"/>
    <property type="evidence" value="ECO:0007669"/>
    <property type="project" value="TreeGrafter"/>
</dbReference>
<evidence type="ECO:0000256" key="6">
    <source>
        <dbReference type="ARBA" id="ARBA00034115"/>
    </source>
</evidence>
<dbReference type="InterPro" id="IPR022644">
    <property type="entry name" value="De-COase2_N"/>
</dbReference>
<accession>A0A210QIQ1</accession>
<evidence type="ECO:0000259" key="12">
    <source>
        <dbReference type="Pfam" id="PF02784"/>
    </source>
</evidence>
<dbReference type="OrthoDB" id="5034579at2759"/>
<sequence length="820" mass="92761">MGDTDVQIVDVRRSHADYIKGQVTYQTKLGIGDPLAVVDIDEVVERYRKWFKLFPRVELFYALKCNNDKKIIDVLVKLGSSFDCASKVEIQQVLELGVDSSRIIYANPCKQNSHLTYAKEHNVDLMTFDSEEELIKINMLYGSARLLMRFRPKQTYEVMYDLSKKFGCVFEEGVDLFISAKNKGLKVIGVSFHVGSNCLSSDAFASAIKEARMIFDVGLQVGFDMNMLDIGGGYRGRDVEHPTIEENAGIINQCLDEYFPEAEGVTIIAEPGRYLVETAVSAAANIIGRKLIYDNDKTSLEHVMYSINDGVYGTFPWVKEVTDAFVISPVLKKARTEKHNSIVWGPTCCSLDCLATDIILPLMEVGEWVHISYAGAYSFCLSTNFNSMPRPKLYYFCSRDTCCLREDLKVKRMNKTLFPDNNVSRIKGDTDVRIVDVRCSHVVYIKRQVTFQAKLGIDDPLLIVDIDEVVERYRKWYKLFPRVELYYGNVVFIAEIHQVLELGVNPSRIIYANPCKQYTHLTYAKEHNVDLMTFDTEEKLTKVKMLYGSARLLMRFRPKNMYGVIYDLGKKFGCDFEEAMDLFISAKNKGLTVIGVCFHVGSNCLTFNAFASAIKEAPRIFDIGLQIGFDMKVLDIGGGYRGRDVERPTIEENAEVINQCLDDYFPEAGGVKIIAEPGRYLVETAVSAAANIIGRKLIYDNDKTSIEQVMYNINDGAYGTFTWIKEVTEIFVMSPVLNKASTEKHHSTVWGPTCCGTDCLATDMPLPLMEVGEWVQISYAGSYSFSCSTNFNSMPRPKLYYFCSSNTWLVISLFLGNNFL</sequence>
<dbReference type="InterPro" id="IPR000183">
    <property type="entry name" value="Orn/DAP/Arg_de-COase"/>
</dbReference>
<proteinExistence type="inferred from homology"/>
<evidence type="ECO:0000256" key="3">
    <source>
        <dbReference type="ARBA" id="ARBA00022898"/>
    </source>
</evidence>
<keyword evidence="14" id="KW-1185">Reference proteome</keyword>
<comment type="subunit">
    <text evidence="9">Homodimer. Only the dimer is catalytically active, as the active sites are constructed of residues from both monomers.</text>
</comment>
<comment type="cofactor">
    <cofactor evidence="1 11">
        <name>pyridoxal 5'-phosphate</name>
        <dbReference type="ChEBI" id="CHEBI:597326"/>
    </cofactor>
</comment>
<dbReference type="FunFam" id="3.20.20.10:FF:000005">
    <property type="entry name" value="Ornithine decarboxylase"/>
    <property type="match status" value="1"/>
</dbReference>
<evidence type="ECO:0000256" key="10">
    <source>
        <dbReference type="ARBA" id="ARBA00049127"/>
    </source>
</evidence>
<dbReference type="Proteomes" id="UP000242188">
    <property type="component" value="Unassembled WGS sequence"/>
</dbReference>
<feature type="domain" description="Orn/DAP/Arg decarboxylase 2 N-terminal" evidence="12">
    <location>
        <begin position="41"/>
        <end position="276"/>
    </location>
</feature>
<protein>
    <recommendedName>
        <fullName evidence="7">ornithine decarboxylase</fullName>
        <ecNumber evidence="7">4.1.1.17</ecNumber>
    </recommendedName>
</protein>
<dbReference type="FunFam" id="3.20.20.10:FF:000008">
    <property type="entry name" value="Ornithine decarboxylase"/>
    <property type="match status" value="1"/>
</dbReference>
<evidence type="ECO:0000256" key="7">
    <source>
        <dbReference type="ARBA" id="ARBA00034138"/>
    </source>
</evidence>
<evidence type="ECO:0000256" key="11">
    <source>
        <dbReference type="PIRSR" id="PIRSR600183-50"/>
    </source>
</evidence>
<dbReference type="InterPro" id="IPR029066">
    <property type="entry name" value="PLP-binding_barrel"/>
</dbReference>
<comment type="catalytic activity">
    <reaction evidence="10">
        <text>L-ornithine + H(+) = putrescine + CO2</text>
        <dbReference type="Rhea" id="RHEA:22964"/>
        <dbReference type="ChEBI" id="CHEBI:15378"/>
        <dbReference type="ChEBI" id="CHEBI:16526"/>
        <dbReference type="ChEBI" id="CHEBI:46911"/>
        <dbReference type="ChEBI" id="CHEBI:326268"/>
        <dbReference type="EC" id="4.1.1.17"/>
    </reaction>
</comment>
<dbReference type="AlphaFoldDB" id="A0A210QIQ1"/>
<dbReference type="STRING" id="6573.A0A210QIQ1"/>
<gene>
    <name evidence="13" type="ORF">KP79_PYT04648</name>
</gene>
<evidence type="ECO:0000256" key="4">
    <source>
        <dbReference type="ARBA" id="ARBA00023115"/>
    </source>
</evidence>
<dbReference type="EC" id="4.1.1.17" evidence="7"/>
<dbReference type="SUPFAM" id="SSF50621">
    <property type="entry name" value="Alanine racemase C-terminal domain-like"/>
    <property type="match status" value="2"/>
</dbReference>
<comment type="function">
    <text evidence="8">Catalyzes the first and rate-limiting step of polyamine biosynthesis that converts ornithine into putrescine, which is the precursor for the polyamines, spermidine and spermine. Polyamines are essential for cell proliferation and are implicated in cellular processes, ranging from DNA replication to apoptosis.</text>
</comment>
<dbReference type="EMBL" id="NEDP02003435">
    <property type="protein sequence ID" value="OWF48668.1"/>
    <property type="molecule type" value="Genomic_DNA"/>
</dbReference>
<feature type="active site" description="Proton donor" evidence="11">
    <location>
        <position position="348"/>
    </location>
</feature>
<organism evidence="13 14">
    <name type="scientific">Mizuhopecten yessoensis</name>
    <name type="common">Japanese scallop</name>
    <name type="synonym">Patinopecten yessoensis</name>
    <dbReference type="NCBI Taxonomy" id="6573"/>
    <lineage>
        <taxon>Eukaryota</taxon>
        <taxon>Metazoa</taxon>
        <taxon>Spiralia</taxon>
        <taxon>Lophotrochozoa</taxon>
        <taxon>Mollusca</taxon>
        <taxon>Bivalvia</taxon>
        <taxon>Autobranchia</taxon>
        <taxon>Pteriomorphia</taxon>
        <taxon>Pectinida</taxon>
        <taxon>Pectinoidea</taxon>
        <taxon>Pectinidae</taxon>
        <taxon>Mizuhopecten</taxon>
    </lineage>
</organism>
<reference evidence="13 14" key="1">
    <citation type="journal article" date="2017" name="Nat. Ecol. Evol.">
        <title>Scallop genome provides insights into evolution of bilaterian karyotype and development.</title>
        <authorList>
            <person name="Wang S."/>
            <person name="Zhang J."/>
            <person name="Jiao W."/>
            <person name="Li J."/>
            <person name="Xun X."/>
            <person name="Sun Y."/>
            <person name="Guo X."/>
            <person name="Huan P."/>
            <person name="Dong B."/>
            <person name="Zhang L."/>
            <person name="Hu X."/>
            <person name="Sun X."/>
            <person name="Wang J."/>
            <person name="Zhao C."/>
            <person name="Wang Y."/>
            <person name="Wang D."/>
            <person name="Huang X."/>
            <person name="Wang R."/>
            <person name="Lv J."/>
            <person name="Li Y."/>
            <person name="Zhang Z."/>
            <person name="Liu B."/>
            <person name="Lu W."/>
            <person name="Hui Y."/>
            <person name="Liang J."/>
            <person name="Zhou Z."/>
            <person name="Hou R."/>
            <person name="Li X."/>
            <person name="Liu Y."/>
            <person name="Li H."/>
            <person name="Ning X."/>
            <person name="Lin Y."/>
            <person name="Zhao L."/>
            <person name="Xing Q."/>
            <person name="Dou J."/>
            <person name="Li Y."/>
            <person name="Mao J."/>
            <person name="Guo H."/>
            <person name="Dou H."/>
            <person name="Li T."/>
            <person name="Mu C."/>
            <person name="Jiang W."/>
            <person name="Fu Q."/>
            <person name="Fu X."/>
            <person name="Miao Y."/>
            <person name="Liu J."/>
            <person name="Yu Q."/>
            <person name="Li R."/>
            <person name="Liao H."/>
            <person name="Li X."/>
            <person name="Kong Y."/>
            <person name="Jiang Z."/>
            <person name="Chourrout D."/>
            <person name="Li R."/>
            <person name="Bao Z."/>
        </authorList>
    </citation>
    <scope>NUCLEOTIDE SEQUENCE [LARGE SCALE GENOMIC DNA]</scope>
    <source>
        <strain evidence="13 14">PY_sf001</strain>
    </source>
</reference>
<keyword evidence="3 11" id="KW-0663">Pyridoxal phosphate</keyword>
<evidence type="ECO:0000256" key="5">
    <source>
        <dbReference type="ARBA" id="ARBA00023239"/>
    </source>
</evidence>
<keyword evidence="4" id="KW-0620">Polyamine biosynthesis</keyword>
<dbReference type="PRINTS" id="PR01179">
    <property type="entry name" value="ODADCRBXLASE"/>
</dbReference>
<evidence type="ECO:0000256" key="8">
    <source>
        <dbReference type="ARBA" id="ARBA00037173"/>
    </source>
</evidence>
<comment type="caution">
    <text evidence="13">The sequence shown here is derived from an EMBL/GenBank/DDBJ whole genome shotgun (WGS) entry which is preliminary data.</text>
</comment>
<dbReference type="InterPro" id="IPR002433">
    <property type="entry name" value="Orn_de-COase"/>
</dbReference>
<dbReference type="CDD" id="cd00622">
    <property type="entry name" value="PLPDE_III_ODC"/>
    <property type="match status" value="2"/>
</dbReference>